<sequence length="395" mass="43159">MPGQDETDNPVVKDCFDQLLSMCHGLIVLVKHSAVRSDSLALLMDRIAQEAPHLFTTPGALTFVISQVDAVRIDESDDETGGGERVLRDLKKDDGGTELLQYLANRDCLMLFPGFLSALDPNHGDVKVFCVSVDQKMVGAREFGSLVEAVGELHSIIHDLKRSRQEKLCREIYDIFNDRLEGLGKVYPSRAAEVLEQERHEQVVKQASLAVAAASFLVTIPLGGWGLAVGCAVRCAAAGPQESYSTGSGTNGHCPGCGSGGFSECCRDHNEWRASEVTLGGQSCLGAGRFGAIGAQQANARVVFNRTAQTIREGRAARVWRLDEFMSAIGAKTHITPRNWFCGFGVFILPNERLPCWVIHPQSSSPKKIHRPFFPTHKLLEGWKWWKSATQSPGG</sequence>
<accession>A0ABP0SLQ0</accession>
<proteinExistence type="predicted"/>
<evidence type="ECO:0000313" key="2">
    <source>
        <dbReference type="Proteomes" id="UP001642464"/>
    </source>
</evidence>
<evidence type="ECO:0000313" key="1">
    <source>
        <dbReference type="EMBL" id="CAK9113303.1"/>
    </source>
</evidence>
<reference evidence="1 2" key="1">
    <citation type="submission" date="2024-02" db="EMBL/GenBank/DDBJ databases">
        <authorList>
            <person name="Chen Y."/>
            <person name="Shah S."/>
            <person name="Dougan E. K."/>
            <person name="Thang M."/>
            <person name="Chan C."/>
        </authorList>
    </citation>
    <scope>NUCLEOTIDE SEQUENCE [LARGE SCALE GENOMIC DNA]</scope>
</reference>
<keyword evidence="2" id="KW-1185">Reference proteome</keyword>
<organism evidence="1 2">
    <name type="scientific">Durusdinium trenchii</name>
    <dbReference type="NCBI Taxonomy" id="1381693"/>
    <lineage>
        <taxon>Eukaryota</taxon>
        <taxon>Sar</taxon>
        <taxon>Alveolata</taxon>
        <taxon>Dinophyceae</taxon>
        <taxon>Suessiales</taxon>
        <taxon>Symbiodiniaceae</taxon>
        <taxon>Durusdinium</taxon>
    </lineage>
</organism>
<name>A0ABP0SLQ0_9DINO</name>
<dbReference type="Proteomes" id="UP001642464">
    <property type="component" value="Unassembled WGS sequence"/>
</dbReference>
<dbReference type="EMBL" id="CAXAMM010044128">
    <property type="protein sequence ID" value="CAK9113303.1"/>
    <property type="molecule type" value="Genomic_DNA"/>
</dbReference>
<comment type="caution">
    <text evidence="1">The sequence shown here is derived from an EMBL/GenBank/DDBJ whole genome shotgun (WGS) entry which is preliminary data.</text>
</comment>
<protein>
    <submittedName>
        <fullName evidence="1">Uncharacterized protein</fullName>
    </submittedName>
</protein>
<gene>
    <name evidence="1" type="ORF">SCF082_LOCUS52511</name>
</gene>